<accession>A0A381UHQ6</accession>
<keyword evidence="2" id="KW-0032">Aminotransferase</keyword>
<evidence type="ECO:0000256" key="3">
    <source>
        <dbReference type="ARBA" id="ARBA00022679"/>
    </source>
</evidence>
<dbReference type="Gene3D" id="3.90.1150.10">
    <property type="entry name" value="Aspartate Aminotransferase, domain 1"/>
    <property type="match status" value="1"/>
</dbReference>
<dbReference type="GO" id="GO:0030170">
    <property type="term" value="F:pyridoxal phosphate binding"/>
    <property type="evidence" value="ECO:0007669"/>
    <property type="project" value="InterPro"/>
</dbReference>
<name>A0A381UHQ6_9ZZZZ</name>
<gene>
    <name evidence="5" type="ORF">METZ01_LOCUS80533</name>
</gene>
<dbReference type="InterPro" id="IPR015421">
    <property type="entry name" value="PyrdxlP-dep_Trfase_major"/>
</dbReference>
<evidence type="ECO:0000256" key="2">
    <source>
        <dbReference type="ARBA" id="ARBA00022576"/>
    </source>
</evidence>
<evidence type="ECO:0000259" key="4">
    <source>
        <dbReference type="Pfam" id="PF00155"/>
    </source>
</evidence>
<dbReference type="PANTHER" id="PTHR42832">
    <property type="entry name" value="AMINO ACID AMINOTRANSFERASE"/>
    <property type="match status" value="1"/>
</dbReference>
<evidence type="ECO:0000256" key="1">
    <source>
        <dbReference type="ARBA" id="ARBA00001933"/>
    </source>
</evidence>
<feature type="domain" description="Aminotransferase class I/classII large" evidence="4">
    <location>
        <begin position="2"/>
        <end position="339"/>
    </location>
</feature>
<dbReference type="NCBIfam" id="TIGR03538">
    <property type="entry name" value="DapC_gpp"/>
    <property type="match status" value="1"/>
</dbReference>
<comment type="cofactor">
    <cofactor evidence="1">
        <name>pyridoxal 5'-phosphate</name>
        <dbReference type="ChEBI" id="CHEBI:597326"/>
    </cofactor>
</comment>
<dbReference type="InterPro" id="IPR015422">
    <property type="entry name" value="PyrdxlP-dep_Trfase_small"/>
</dbReference>
<dbReference type="AlphaFoldDB" id="A0A381UHQ6"/>
<reference evidence="5" key="1">
    <citation type="submission" date="2018-05" db="EMBL/GenBank/DDBJ databases">
        <authorList>
            <person name="Lanie J.A."/>
            <person name="Ng W.-L."/>
            <person name="Kazmierczak K.M."/>
            <person name="Andrzejewski T.M."/>
            <person name="Davidsen T.M."/>
            <person name="Wayne K.J."/>
            <person name="Tettelin H."/>
            <person name="Glass J.I."/>
            <person name="Rusch D."/>
            <person name="Podicherti R."/>
            <person name="Tsui H.-C.T."/>
            <person name="Winkler M.E."/>
        </authorList>
    </citation>
    <scope>NUCLEOTIDE SEQUENCE</scope>
</reference>
<organism evidence="5">
    <name type="scientific">marine metagenome</name>
    <dbReference type="NCBI Taxonomy" id="408172"/>
    <lineage>
        <taxon>unclassified sequences</taxon>
        <taxon>metagenomes</taxon>
        <taxon>ecological metagenomes</taxon>
    </lineage>
</organism>
<dbReference type="SUPFAM" id="SSF53383">
    <property type="entry name" value="PLP-dependent transferases"/>
    <property type="match status" value="1"/>
</dbReference>
<keyword evidence="3" id="KW-0808">Transferase</keyword>
<dbReference type="EMBL" id="UINC01006463">
    <property type="protein sequence ID" value="SVA27679.1"/>
    <property type="molecule type" value="Genomic_DNA"/>
</dbReference>
<dbReference type="CDD" id="cd00609">
    <property type="entry name" value="AAT_like"/>
    <property type="match status" value="1"/>
</dbReference>
<proteinExistence type="predicted"/>
<dbReference type="InterPro" id="IPR050881">
    <property type="entry name" value="LL-DAP_aminotransferase"/>
</dbReference>
<dbReference type="InterPro" id="IPR019878">
    <property type="entry name" value="DapC_beta/gammaproteobac"/>
</dbReference>
<dbReference type="InterPro" id="IPR015424">
    <property type="entry name" value="PyrdxlP-dep_Trfase"/>
</dbReference>
<dbReference type="InterPro" id="IPR004839">
    <property type="entry name" value="Aminotransferase_I/II_large"/>
</dbReference>
<evidence type="ECO:0000313" key="5">
    <source>
        <dbReference type="EMBL" id="SVA27679.1"/>
    </source>
</evidence>
<dbReference type="GO" id="GO:0009089">
    <property type="term" value="P:lysine biosynthetic process via diaminopimelate"/>
    <property type="evidence" value="ECO:0007669"/>
    <property type="project" value="InterPro"/>
</dbReference>
<dbReference type="Gene3D" id="3.40.640.10">
    <property type="entry name" value="Type I PLP-dependent aspartate aminotransferase-like (Major domain)"/>
    <property type="match status" value="1"/>
</dbReference>
<protein>
    <recommendedName>
        <fullName evidence="4">Aminotransferase class I/classII large domain-containing protein</fullName>
    </recommendedName>
</protein>
<dbReference type="PANTHER" id="PTHR42832:SF3">
    <property type="entry name" value="L-GLUTAMINE--4-(METHYLSULFANYL)-2-OXOBUTANOATE AMINOTRANSFERASE"/>
    <property type="match status" value="1"/>
</dbReference>
<dbReference type="GO" id="GO:0009016">
    <property type="term" value="F:succinyldiaminopimelate transaminase activity"/>
    <property type="evidence" value="ECO:0007669"/>
    <property type="project" value="InterPro"/>
</dbReference>
<sequence>MSLGEPKHAPPNFVLEALSDRSVLASGLAAYPATRGGVDIRNAIVEWLARRFRIQADPDRHVLPVNGTREALFSFGQAILSGASNGYTLVPNPLYQIYEGAALLRGSTPIYVPSTDKPDFDTVDKKTWDRCELLYICSPGNPSGTFIEKEVLGTLIELAHKHDFVIAADECYSEIYYHEDEPPKGLLEVATELGVDDFGHCMVFHSLSKRSNCPGLRSGFVAGDANIIDRYFQYRTYHGCAMPEHVQHVSSLVWRDEQHVVSNRQAYREKFDAVNPILSRVFDAEIPPGTFYYWLRLPGDDESFARDLFVTENITVLPGQYLGRDCQGTNPGRDRIRIALVAPIADCIDAVSRMAGFIEGYYR</sequence>
<dbReference type="Pfam" id="PF00155">
    <property type="entry name" value="Aminotran_1_2"/>
    <property type="match status" value="1"/>
</dbReference>